<keyword evidence="1" id="KW-0812">Transmembrane</keyword>
<keyword evidence="1" id="KW-1133">Transmembrane helix</keyword>
<accession>A0A197K529</accession>
<evidence type="ECO:0000313" key="2">
    <source>
        <dbReference type="EMBL" id="OAQ32288.1"/>
    </source>
</evidence>
<name>A0A197K529_9FUNG</name>
<evidence type="ECO:0000313" key="3">
    <source>
        <dbReference type="Proteomes" id="UP000078512"/>
    </source>
</evidence>
<reference evidence="2 3" key="1">
    <citation type="submission" date="2016-05" db="EMBL/GenBank/DDBJ databases">
        <title>Genome sequencing reveals origins of a unique bacterial endosymbiosis in the earliest lineages of terrestrial Fungi.</title>
        <authorList>
            <consortium name="DOE Joint Genome Institute"/>
            <person name="Uehling J."/>
            <person name="Gryganskyi A."/>
            <person name="Hameed K."/>
            <person name="Tschaplinski T."/>
            <person name="Misztal P."/>
            <person name="Wu S."/>
            <person name="Desiro A."/>
            <person name="Vande Pol N."/>
            <person name="Du Z.-Y."/>
            <person name="Zienkiewicz A."/>
            <person name="Zienkiewicz K."/>
            <person name="Morin E."/>
            <person name="Tisserant E."/>
            <person name="Splivallo R."/>
            <person name="Hainaut M."/>
            <person name="Henrissat B."/>
            <person name="Ohm R."/>
            <person name="Kuo A."/>
            <person name="Yan J."/>
            <person name="Lipzen A."/>
            <person name="Nolan M."/>
            <person name="Labutti K."/>
            <person name="Barry K."/>
            <person name="Goldstein A."/>
            <person name="Labbe J."/>
            <person name="Schadt C."/>
            <person name="Tuskan G."/>
            <person name="Grigoriev I."/>
            <person name="Martin F."/>
            <person name="Vilgalys R."/>
            <person name="Bonito G."/>
        </authorList>
    </citation>
    <scope>NUCLEOTIDE SEQUENCE [LARGE SCALE GENOMIC DNA]</scope>
    <source>
        <strain evidence="2 3">AG-77</strain>
    </source>
</reference>
<dbReference type="Proteomes" id="UP000078512">
    <property type="component" value="Unassembled WGS sequence"/>
</dbReference>
<proteinExistence type="predicted"/>
<protein>
    <submittedName>
        <fullName evidence="2">Uncharacterized protein</fullName>
    </submittedName>
</protein>
<gene>
    <name evidence="2" type="ORF">K457DRAFT_300938</name>
</gene>
<dbReference type="AlphaFoldDB" id="A0A197K529"/>
<organism evidence="2 3">
    <name type="scientific">Linnemannia elongata AG-77</name>
    <dbReference type="NCBI Taxonomy" id="1314771"/>
    <lineage>
        <taxon>Eukaryota</taxon>
        <taxon>Fungi</taxon>
        <taxon>Fungi incertae sedis</taxon>
        <taxon>Mucoromycota</taxon>
        <taxon>Mortierellomycotina</taxon>
        <taxon>Mortierellomycetes</taxon>
        <taxon>Mortierellales</taxon>
        <taxon>Mortierellaceae</taxon>
        <taxon>Linnemannia</taxon>
    </lineage>
</organism>
<keyword evidence="1" id="KW-0472">Membrane</keyword>
<dbReference type="EMBL" id="KV442025">
    <property type="protein sequence ID" value="OAQ32288.1"/>
    <property type="molecule type" value="Genomic_DNA"/>
</dbReference>
<keyword evidence="3" id="KW-1185">Reference proteome</keyword>
<sequence length="90" mass="10114">MTQCRRGGDWVYSSLGFCVWHCSLFLCVCVVFSWLVGWLVGWLGELSMMEGRTSLIWSIHELSAIVSSHLPVDVPHNCHSFLSKGEGKRG</sequence>
<feature type="transmembrane region" description="Helical" evidence="1">
    <location>
        <begin position="12"/>
        <end position="40"/>
    </location>
</feature>
<evidence type="ECO:0000256" key="1">
    <source>
        <dbReference type="SAM" id="Phobius"/>
    </source>
</evidence>